<evidence type="ECO:0000259" key="3">
    <source>
        <dbReference type="SMART" id="SM00829"/>
    </source>
</evidence>
<dbReference type="SMART" id="SM00829">
    <property type="entry name" value="PKS_ER"/>
    <property type="match status" value="1"/>
</dbReference>
<dbReference type="PANTHER" id="PTHR48106:SF2">
    <property type="entry name" value="ZN2+-BINDING DEHYDROGENASE"/>
    <property type="match status" value="1"/>
</dbReference>
<keyword evidence="2" id="KW-0560">Oxidoreductase</keyword>
<dbReference type="InterPro" id="IPR013149">
    <property type="entry name" value="ADH-like_C"/>
</dbReference>
<dbReference type="GO" id="GO:0016651">
    <property type="term" value="F:oxidoreductase activity, acting on NAD(P)H"/>
    <property type="evidence" value="ECO:0007669"/>
    <property type="project" value="TreeGrafter"/>
</dbReference>
<organism evidence="4 5">
    <name type="scientific">Sporosarcina psychrophila</name>
    <name type="common">Bacillus psychrophilus</name>
    <dbReference type="NCBI Taxonomy" id="1476"/>
    <lineage>
        <taxon>Bacteria</taxon>
        <taxon>Bacillati</taxon>
        <taxon>Bacillota</taxon>
        <taxon>Bacilli</taxon>
        <taxon>Bacillales</taxon>
        <taxon>Caryophanaceae</taxon>
        <taxon>Sporosarcina</taxon>
    </lineage>
</organism>
<feature type="domain" description="Enoyl reductase (ER)" evidence="3">
    <location>
        <begin position="13"/>
        <end position="327"/>
    </location>
</feature>
<protein>
    <submittedName>
        <fullName evidence="4">Zinc-dependent alcohol dehydrogenase family protein</fullName>
    </submittedName>
</protein>
<dbReference type="InterPro" id="IPR036291">
    <property type="entry name" value="NAD(P)-bd_dom_sf"/>
</dbReference>
<dbReference type="GO" id="GO:0070402">
    <property type="term" value="F:NADPH binding"/>
    <property type="evidence" value="ECO:0007669"/>
    <property type="project" value="TreeGrafter"/>
</dbReference>
<evidence type="ECO:0000256" key="2">
    <source>
        <dbReference type="ARBA" id="ARBA00023002"/>
    </source>
</evidence>
<name>A0A921KC54_SPOPS</name>
<dbReference type="Gene3D" id="3.90.180.10">
    <property type="entry name" value="Medium-chain alcohol dehydrogenases, catalytic domain"/>
    <property type="match status" value="1"/>
</dbReference>
<dbReference type="Pfam" id="PF00107">
    <property type="entry name" value="ADH_zinc_N"/>
    <property type="match status" value="1"/>
</dbReference>
<dbReference type="EMBL" id="DYWT01000081">
    <property type="protein sequence ID" value="HJF31092.1"/>
    <property type="molecule type" value="Genomic_DNA"/>
</dbReference>
<gene>
    <name evidence="4" type="ORF">K8V56_04840</name>
</gene>
<sequence length="330" mass="36086">MLAKCITFHEFGNPQDVLTVEDKIIQPIVSGEVLVRMKLCPINPSDLIPIKGAYSHRISLPGIPGYEGVGIIEDVGRGISRELIGRRVLPLRGEGTWQELVKTSVDLAVPLPNAIDDFTGAQLYINPLTAWIICTEELKLKPGDTLLVNACGSAIGRIFAQLAKILGFRLIAVTRTNIYTEELLQLGAAHVVNTSETSLLLTVWELTNGYGATAAIDSIGGAAGTALAFCVRTNGILITIGLISGEPINWADISNKAKVHVKLFHLRHWNQRVSVETWQKTFYDVIQLIQNKKLRLMEPGFQFNLMDMKQAIRMADSSKGIGGKVFLTSG</sequence>
<dbReference type="Proteomes" id="UP000698173">
    <property type="component" value="Unassembled WGS sequence"/>
</dbReference>
<proteinExistence type="predicted"/>
<evidence type="ECO:0000313" key="4">
    <source>
        <dbReference type="EMBL" id="HJF31092.1"/>
    </source>
</evidence>
<dbReference type="InterPro" id="IPR013154">
    <property type="entry name" value="ADH-like_N"/>
</dbReference>
<dbReference type="SUPFAM" id="SSF50129">
    <property type="entry name" value="GroES-like"/>
    <property type="match status" value="1"/>
</dbReference>
<dbReference type="Gene3D" id="3.40.50.720">
    <property type="entry name" value="NAD(P)-binding Rossmann-like Domain"/>
    <property type="match status" value="1"/>
</dbReference>
<dbReference type="Pfam" id="PF08240">
    <property type="entry name" value="ADH_N"/>
    <property type="match status" value="1"/>
</dbReference>
<evidence type="ECO:0000313" key="5">
    <source>
        <dbReference type="Proteomes" id="UP000698173"/>
    </source>
</evidence>
<evidence type="ECO:0000256" key="1">
    <source>
        <dbReference type="ARBA" id="ARBA00022857"/>
    </source>
</evidence>
<dbReference type="CDD" id="cd05282">
    <property type="entry name" value="ETR_like"/>
    <property type="match status" value="1"/>
</dbReference>
<keyword evidence="1" id="KW-0521">NADP</keyword>
<dbReference type="InterPro" id="IPR020843">
    <property type="entry name" value="ER"/>
</dbReference>
<dbReference type="PANTHER" id="PTHR48106">
    <property type="entry name" value="QUINONE OXIDOREDUCTASE PIG3-RELATED"/>
    <property type="match status" value="1"/>
</dbReference>
<accession>A0A921KC54</accession>
<dbReference type="AlphaFoldDB" id="A0A921KC54"/>
<dbReference type="InterPro" id="IPR011032">
    <property type="entry name" value="GroES-like_sf"/>
</dbReference>
<comment type="caution">
    <text evidence="4">The sequence shown here is derived from an EMBL/GenBank/DDBJ whole genome shotgun (WGS) entry which is preliminary data.</text>
</comment>
<dbReference type="SUPFAM" id="SSF51735">
    <property type="entry name" value="NAD(P)-binding Rossmann-fold domains"/>
    <property type="match status" value="1"/>
</dbReference>
<reference evidence="4" key="1">
    <citation type="journal article" date="2021" name="PeerJ">
        <title>Extensive microbial diversity within the chicken gut microbiome revealed by metagenomics and culture.</title>
        <authorList>
            <person name="Gilroy R."/>
            <person name="Ravi A."/>
            <person name="Getino M."/>
            <person name="Pursley I."/>
            <person name="Horton D.L."/>
            <person name="Alikhan N.F."/>
            <person name="Baker D."/>
            <person name="Gharbi K."/>
            <person name="Hall N."/>
            <person name="Watson M."/>
            <person name="Adriaenssens E.M."/>
            <person name="Foster-Nyarko E."/>
            <person name="Jarju S."/>
            <person name="Secka A."/>
            <person name="Antonio M."/>
            <person name="Oren A."/>
            <person name="Chaudhuri R.R."/>
            <person name="La Ragione R."/>
            <person name="Hildebrand F."/>
            <person name="Pallen M.J."/>
        </authorList>
    </citation>
    <scope>NUCLEOTIDE SEQUENCE</scope>
    <source>
        <strain evidence="4">CHK171-7178</strain>
    </source>
</reference>
<reference evidence="4" key="2">
    <citation type="submission" date="2021-09" db="EMBL/GenBank/DDBJ databases">
        <authorList>
            <person name="Gilroy R."/>
        </authorList>
    </citation>
    <scope>NUCLEOTIDE SEQUENCE</scope>
    <source>
        <strain evidence="4">CHK171-7178</strain>
    </source>
</reference>